<dbReference type="InterPro" id="IPR042243">
    <property type="entry name" value="HypD_1"/>
</dbReference>
<dbReference type="GO" id="GO:0005506">
    <property type="term" value="F:iron ion binding"/>
    <property type="evidence" value="ECO:0007669"/>
    <property type="project" value="TreeGrafter"/>
</dbReference>
<dbReference type="AlphaFoldDB" id="A0A8J3UR38"/>
<evidence type="ECO:0000313" key="4">
    <source>
        <dbReference type="EMBL" id="GII49210.1"/>
    </source>
</evidence>
<dbReference type="InterPro" id="IPR042244">
    <property type="entry name" value="HypD_2_sf"/>
</dbReference>
<dbReference type="PANTHER" id="PTHR30149:SF0">
    <property type="entry name" value="HYDROGENASE MATURATION FACTOR HYPD"/>
    <property type="match status" value="1"/>
</dbReference>
<sequence length="375" mass="41192">MRFVDEYRDADTARALAARITALCEPGRAYKFMEVCGGHTHTIYKHGIEDYLPEAVTLVHGPGCPVCVIPMGRVDDAIHIAAQPDVIMTSFGDMMRVPGGKGSFLDAKARGADIRMVYSPLDALKIAKQNPSKRVVFMAIGFETTAPSTAMTVLRAKADGVDNFSVFCNHVTIIPAIKAILDSPDLRLDAFIGPGHVSTVIGCRPYRFIARDYGKPIVVAGFEPLDVLQSVHQILTQLAQRRCEVENQYARVVPWDGNPKALAAINEVMELRPHFEWRGLGFISQSALRVSAKYARYDAERIFQIPGGRVADPTSCQCGEVLKGVLKPWECKVFGTACTPETPIGTCMVSSEGACAAYYNFGRFSRERVKEATRQ</sequence>
<accession>A0A8J3UR38</accession>
<dbReference type="Gene3D" id="3.40.50.11750">
    <property type="entry name" value="HypD, alpha/beta domain 1"/>
    <property type="match status" value="2"/>
</dbReference>
<gene>
    <name evidence="4" type="primary">hypD</name>
    <name evidence="4" type="ORF">Psi02_56340</name>
</gene>
<dbReference type="PANTHER" id="PTHR30149">
    <property type="entry name" value="HYDROGENASE PROTEIN ASSEMBLY PROTEIN HYPD"/>
    <property type="match status" value="1"/>
</dbReference>
<dbReference type="InterPro" id="IPR002780">
    <property type="entry name" value="Hyd_form_HypD"/>
</dbReference>
<protein>
    <submittedName>
        <fullName evidence="4">Hydrogenase formation protein HypD</fullName>
    </submittedName>
</protein>
<keyword evidence="3" id="KW-0408">Iron</keyword>
<proteinExistence type="inferred from homology"/>
<evidence type="ECO:0000256" key="3">
    <source>
        <dbReference type="ARBA" id="ARBA00023004"/>
    </source>
</evidence>
<comment type="similarity">
    <text evidence="1">Belongs to the HypD family.</text>
</comment>
<evidence type="ECO:0000256" key="1">
    <source>
        <dbReference type="ARBA" id="ARBA00007888"/>
    </source>
</evidence>
<dbReference type="Pfam" id="PF01924">
    <property type="entry name" value="HypD"/>
    <property type="match status" value="1"/>
</dbReference>
<dbReference type="Gene3D" id="6.10.20.100">
    <property type="match status" value="1"/>
</dbReference>
<dbReference type="GO" id="GO:0051539">
    <property type="term" value="F:4 iron, 4 sulfur cluster binding"/>
    <property type="evidence" value="ECO:0007669"/>
    <property type="project" value="TreeGrafter"/>
</dbReference>
<dbReference type="Proteomes" id="UP000644610">
    <property type="component" value="Unassembled WGS sequence"/>
</dbReference>
<reference evidence="4" key="1">
    <citation type="submission" date="2021-01" db="EMBL/GenBank/DDBJ databases">
        <title>Whole genome shotgun sequence of Planotetraspora silvatica NBRC 100141.</title>
        <authorList>
            <person name="Komaki H."/>
            <person name="Tamura T."/>
        </authorList>
    </citation>
    <scope>NUCLEOTIDE SEQUENCE</scope>
    <source>
        <strain evidence="4">NBRC 100141</strain>
    </source>
</reference>
<evidence type="ECO:0000313" key="5">
    <source>
        <dbReference type="Proteomes" id="UP000644610"/>
    </source>
</evidence>
<dbReference type="EMBL" id="BOOQ01000040">
    <property type="protein sequence ID" value="GII49210.1"/>
    <property type="molecule type" value="Genomic_DNA"/>
</dbReference>
<dbReference type="GO" id="GO:0051604">
    <property type="term" value="P:protein maturation"/>
    <property type="evidence" value="ECO:0007669"/>
    <property type="project" value="TreeGrafter"/>
</dbReference>
<keyword evidence="5" id="KW-1185">Reference proteome</keyword>
<keyword evidence="2" id="KW-0479">Metal-binding</keyword>
<comment type="caution">
    <text evidence="4">The sequence shown here is derived from an EMBL/GenBank/DDBJ whole genome shotgun (WGS) entry which is preliminary data.</text>
</comment>
<dbReference type="NCBIfam" id="TIGR00075">
    <property type="entry name" value="hypD"/>
    <property type="match status" value="1"/>
</dbReference>
<name>A0A8J3UR38_9ACTN</name>
<dbReference type="RefSeq" id="WP_203978635.1">
    <property type="nucleotide sequence ID" value="NZ_BAAAKY010000015.1"/>
</dbReference>
<dbReference type="GO" id="GO:0070025">
    <property type="term" value="F:carbon monoxide binding"/>
    <property type="evidence" value="ECO:0007669"/>
    <property type="project" value="TreeGrafter"/>
</dbReference>
<organism evidence="4 5">
    <name type="scientific">Planotetraspora silvatica</name>
    <dbReference type="NCBI Taxonomy" id="234614"/>
    <lineage>
        <taxon>Bacteria</taxon>
        <taxon>Bacillati</taxon>
        <taxon>Actinomycetota</taxon>
        <taxon>Actinomycetes</taxon>
        <taxon>Streptosporangiales</taxon>
        <taxon>Streptosporangiaceae</taxon>
        <taxon>Planotetraspora</taxon>
    </lineage>
</organism>
<evidence type="ECO:0000256" key="2">
    <source>
        <dbReference type="ARBA" id="ARBA00022723"/>
    </source>
</evidence>
<dbReference type="PIRSF" id="PIRSF005622">
    <property type="entry name" value="Hydrgn_mat_hypD"/>
    <property type="match status" value="1"/>
</dbReference>